<dbReference type="PANTHER" id="PTHR12993:SF28">
    <property type="entry name" value="LMBE FAMILY PROTEIN"/>
    <property type="match status" value="1"/>
</dbReference>
<dbReference type="Gene3D" id="3.40.50.10320">
    <property type="entry name" value="LmbE-like"/>
    <property type="match status" value="1"/>
</dbReference>
<dbReference type="PANTHER" id="PTHR12993">
    <property type="entry name" value="N-ACETYLGLUCOSAMINYL-PHOSPHATIDYLINOSITOL DE-N-ACETYLASE-RELATED"/>
    <property type="match status" value="1"/>
</dbReference>
<dbReference type="GO" id="GO:0016811">
    <property type="term" value="F:hydrolase activity, acting on carbon-nitrogen (but not peptide) bonds, in linear amides"/>
    <property type="evidence" value="ECO:0007669"/>
    <property type="project" value="TreeGrafter"/>
</dbReference>
<reference evidence="1" key="1">
    <citation type="submission" date="2018-05" db="EMBL/GenBank/DDBJ databases">
        <authorList>
            <person name="Lanie J.A."/>
            <person name="Ng W.-L."/>
            <person name="Kazmierczak K.M."/>
            <person name="Andrzejewski T.M."/>
            <person name="Davidsen T.M."/>
            <person name="Wayne K.J."/>
            <person name="Tettelin H."/>
            <person name="Glass J.I."/>
            <person name="Rusch D."/>
            <person name="Podicherti R."/>
            <person name="Tsui H.-C.T."/>
            <person name="Winkler M.E."/>
        </authorList>
    </citation>
    <scope>NUCLEOTIDE SEQUENCE</scope>
</reference>
<evidence type="ECO:0000313" key="1">
    <source>
        <dbReference type="EMBL" id="SVC61302.1"/>
    </source>
</evidence>
<protein>
    <recommendedName>
        <fullName evidence="2">GlcNAc-PI de-N-acetylase</fullName>
    </recommendedName>
</protein>
<dbReference type="InterPro" id="IPR003737">
    <property type="entry name" value="GlcNAc_PI_deacetylase-related"/>
</dbReference>
<evidence type="ECO:0008006" key="2">
    <source>
        <dbReference type="Google" id="ProtNLM"/>
    </source>
</evidence>
<dbReference type="EMBL" id="UINC01100894">
    <property type="protein sequence ID" value="SVC61302.1"/>
    <property type="molecule type" value="Genomic_DNA"/>
</dbReference>
<accession>A0A382NNK5</accession>
<dbReference type="Pfam" id="PF02585">
    <property type="entry name" value="PIG-L"/>
    <property type="match status" value="1"/>
</dbReference>
<name>A0A382NNK5_9ZZZZ</name>
<sequence length="241" mass="27334">MSEKQEEQKIKKAMVVVAHPDDAEWGCSGSVARLCREGAEVVYVLCTDGSKGTQNRSLSSKKLSEIRRLEQINAGKILGLKEVVFLNYPDGYLEPTLDLRKDITKQIRIWQPDLLITTNPKRDLMTSQYIGHPDHFAAGESALAAVFPSARDHLTFPELISEKLDTHNVEEVWVMTFGENSNFWYPISADDVEKSTEALRAHVSQIENPDEAIKWMKKRRADLGNQIGAEFAEGFRRFNLR</sequence>
<dbReference type="SUPFAM" id="SSF102588">
    <property type="entry name" value="LmbE-like"/>
    <property type="match status" value="1"/>
</dbReference>
<gene>
    <name evidence="1" type="ORF">METZ01_LOCUS314156</name>
</gene>
<dbReference type="InterPro" id="IPR024078">
    <property type="entry name" value="LmbE-like_dom_sf"/>
</dbReference>
<organism evidence="1">
    <name type="scientific">marine metagenome</name>
    <dbReference type="NCBI Taxonomy" id="408172"/>
    <lineage>
        <taxon>unclassified sequences</taxon>
        <taxon>metagenomes</taxon>
        <taxon>ecological metagenomes</taxon>
    </lineage>
</organism>
<dbReference type="AlphaFoldDB" id="A0A382NNK5"/>
<proteinExistence type="predicted"/>